<name>A0A3B0TTY5_9ZZZZ</name>
<protein>
    <recommendedName>
        <fullName evidence="1">Putative glycogen debranching enzyme N-terminal domain-containing protein</fullName>
    </recommendedName>
</protein>
<sequence>MKKTMHPLKADHCYAVLDISGMAGSDLSGVAGFFFHDTRHLNNYSWNMDGFDLIHSEEGPKNLVQFWSRFANHEQQLLIRREITLRPDGFDDELIVQNSSAKSKNFIPDLSFDADFVDVFELRGTKRTAKRYEVERKDSDKNFIFDYTAQDGAELDSIVKISGADLGKSIEIKSGESCKISVSVRFSSSLVTNTQQLSALVWTSSKNSQKTSETGILSQARIDIETLCLSTESGTCIGAGIPNFVTMFGRDSLITAWFLLSEAPELAKGVLKFLAKHQGKKDDEFRDEQKGKILHEFREGELSRLGELPFAPYFGSVDATPLFLRLLSDYIQITGDSDLAFELEDNWKDALDWIKLQRDEKGFLRYTGAQDGKGLINKCWKDSNDSMSYSDGSLAGGALAIIEVQGYLCAAYEAGAHLI</sequence>
<dbReference type="InterPro" id="IPR012341">
    <property type="entry name" value="6hp_glycosidase-like_sf"/>
</dbReference>
<reference evidence="2" key="1">
    <citation type="submission" date="2018-06" db="EMBL/GenBank/DDBJ databases">
        <authorList>
            <person name="Zhirakovskaya E."/>
        </authorList>
    </citation>
    <scope>NUCLEOTIDE SEQUENCE</scope>
</reference>
<dbReference type="InterPro" id="IPR032856">
    <property type="entry name" value="GDE_N_bis"/>
</dbReference>
<accession>A0A3B0TTY5</accession>
<dbReference type="Gene3D" id="1.50.10.10">
    <property type="match status" value="1"/>
</dbReference>
<evidence type="ECO:0000313" key="2">
    <source>
        <dbReference type="EMBL" id="VAW17892.1"/>
    </source>
</evidence>
<gene>
    <name evidence="2" type="ORF">MNBD_ALPHA11-235</name>
</gene>
<dbReference type="GO" id="GO:0005975">
    <property type="term" value="P:carbohydrate metabolic process"/>
    <property type="evidence" value="ECO:0007669"/>
    <property type="project" value="InterPro"/>
</dbReference>
<dbReference type="SUPFAM" id="SSF48208">
    <property type="entry name" value="Six-hairpin glycosidases"/>
    <property type="match status" value="1"/>
</dbReference>
<proteinExistence type="predicted"/>
<dbReference type="AlphaFoldDB" id="A0A3B0TTY5"/>
<dbReference type="InterPro" id="IPR008928">
    <property type="entry name" value="6-hairpin_glycosidase_sf"/>
</dbReference>
<evidence type="ECO:0000259" key="1">
    <source>
        <dbReference type="Pfam" id="PF14742"/>
    </source>
</evidence>
<feature type="non-terminal residue" evidence="2">
    <location>
        <position position="419"/>
    </location>
</feature>
<dbReference type="Pfam" id="PF14742">
    <property type="entry name" value="GDE_N_bis"/>
    <property type="match status" value="1"/>
</dbReference>
<feature type="domain" description="Putative glycogen debranching enzyme N-terminal" evidence="1">
    <location>
        <begin position="8"/>
        <end position="163"/>
    </location>
</feature>
<dbReference type="EMBL" id="UOEQ01000154">
    <property type="protein sequence ID" value="VAW17892.1"/>
    <property type="molecule type" value="Genomic_DNA"/>
</dbReference>
<organism evidence="2">
    <name type="scientific">hydrothermal vent metagenome</name>
    <dbReference type="NCBI Taxonomy" id="652676"/>
    <lineage>
        <taxon>unclassified sequences</taxon>
        <taxon>metagenomes</taxon>
        <taxon>ecological metagenomes</taxon>
    </lineage>
</organism>